<keyword evidence="2" id="KW-1185">Reference proteome</keyword>
<dbReference type="RefSeq" id="XP_007748164.1">
    <property type="nucleotide sequence ID" value="XM_007749974.1"/>
</dbReference>
<comment type="caution">
    <text evidence="1">The sequence shown here is derived from an EMBL/GenBank/DDBJ whole genome shotgun (WGS) entry which is preliminary data.</text>
</comment>
<sequence>MYYYILDWHDLGAHRELQKWEYVIALEMTGRPFHYHANLEPHPPTAVYCEATGLLQLYFPLDYSKVLSRPEGSS</sequence>
<evidence type="ECO:0000313" key="1">
    <source>
        <dbReference type="EMBL" id="EXJ67382.1"/>
    </source>
</evidence>
<proteinExistence type="predicted"/>
<dbReference type="Proteomes" id="UP000019471">
    <property type="component" value="Unassembled WGS sequence"/>
</dbReference>
<accession>W9WGZ4</accession>
<dbReference type="AlphaFoldDB" id="W9WGZ4"/>
<gene>
    <name evidence="1" type="ORF">A1O5_09395</name>
</gene>
<organism evidence="1 2">
    <name type="scientific">Cladophialophora psammophila CBS 110553</name>
    <dbReference type="NCBI Taxonomy" id="1182543"/>
    <lineage>
        <taxon>Eukaryota</taxon>
        <taxon>Fungi</taxon>
        <taxon>Dikarya</taxon>
        <taxon>Ascomycota</taxon>
        <taxon>Pezizomycotina</taxon>
        <taxon>Eurotiomycetes</taxon>
        <taxon>Chaetothyriomycetidae</taxon>
        <taxon>Chaetothyriales</taxon>
        <taxon>Herpotrichiellaceae</taxon>
        <taxon>Cladophialophora</taxon>
    </lineage>
</organism>
<dbReference type="EMBL" id="AMGX01000016">
    <property type="protein sequence ID" value="EXJ67382.1"/>
    <property type="molecule type" value="Genomic_DNA"/>
</dbReference>
<dbReference type="GeneID" id="19194091"/>
<evidence type="ECO:0000313" key="2">
    <source>
        <dbReference type="Proteomes" id="UP000019471"/>
    </source>
</evidence>
<name>W9WGZ4_9EURO</name>
<protein>
    <submittedName>
        <fullName evidence="1">Uncharacterized protein</fullName>
    </submittedName>
</protein>
<reference evidence="1 2" key="1">
    <citation type="submission" date="2013-03" db="EMBL/GenBank/DDBJ databases">
        <title>The Genome Sequence of Cladophialophora psammophila CBS 110553.</title>
        <authorList>
            <consortium name="The Broad Institute Genomics Platform"/>
            <person name="Cuomo C."/>
            <person name="de Hoog S."/>
            <person name="Gorbushina A."/>
            <person name="Walker B."/>
            <person name="Young S.K."/>
            <person name="Zeng Q."/>
            <person name="Gargeya S."/>
            <person name="Fitzgerald M."/>
            <person name="Haas B."/>
            <person name="Abouelleil A."/>
            <person name="Allen A.W."/>
            <person name="Alvarado L."/>
            <person name="Arachchi H.M."/>
            <person name="Berlin A.M."/>
            <person name="Chapman S.B."/>
            <person name="Gainer-Dewar J."/>
            <person name="Goldberg J."/>
            <person name="Griggs A."/>
            <person name="Gujja S."/>
            <person name="Hansen M."/>
            <person name="Howarth C."/>
            <person name="Imamovic A."/>
            <person name="Ireland A."/>
            <person name="Larimer J."/>
            <person name="McCowan C."/>
            <person name="Murphy C."/>
            <person name="Pearson M."/>
            <person name="Poon T.W."/>
            <person name="Priest M."/>
            <person name="Roberts A."/>
            <person name="Saif S."/>
            <person name="Shea T."/>
            <person name="Sisk P."/>
            <person name="Sykes S."/>
            <person name="Wortman J."/>
            <person name="Nusbaum C."/>
            <person name="Birren B."/>
        </authorList>
    </citation>
    <scope>NUCLEOTIDE SEQUENCE [LARGE SCALE GENOMIC DNA]</scope>
    <source>
        <strain evidence="1 2">CBS 110553</strain>
    </source>
</reference>
<dbReference type="HOGENOM" id="CLU_2687634_0_0_1"/>